<dbReference type="EMBL" id="AYTS01000009">
    <property type="protein sequence ID" value="OOP57862.1"/>
    <property type="molecule type" value="Genomic_DNA"/>
</dbReference>
<dbReference type="PROSITE" id="PS51371">
    <property type="entry name" value="CBS"/>
    <property type="match status" value="2"/>
</dbReference>
<evidence type="ECO:0000256" key="2">
    <source>
        <dbReference type="PROSITE-ProRule" id="PRU00703"/>
    </source>
</evidence>
<dbReference type="InterPro" id="IPR051257">
    <property type="entry name" value="Diverse_CBS-Domain"/>
</dbReference>
<evidence type="ECO:0000313" key="5">
    <source>
        <dbReference type="Proteomes" id="UP000189681"/>
    </source>
</evidence>
<dbReference type="Proteomes" id="UP000189681">
    <property type="component" value="Unassembled WGS sequence"/>
</dbReference>
<protein>
    <recommendedName>
        <fullName evidence="3">CBS domain-containing protein</fullName>
    </recommendedName>
</protein>
<evidence type="ECO:0000259" key="3">
    <source>
        <dbReference type="PROSITE" id="PS51371"/>
    </source>
</evidence>
<proteinExistence type="predicted"/>
<evidence type="ECO:0000313" key="4">
    <source>
        <dbReference type="EMBL" id="OOP57862.1"/>
    </source>
</evidence>
<dbReference type="STRING" id="1004156.AYP45_00985"/>
<dbReference type="InterPro" id="IPR046342">
    <property type="entry name" value="CBS_dom_sf"/>
</dbReference>
<sequence length="178" mass="20141">MFALPGLRENTGRLAWSSCRTTITEERGIMKVTDIMDTTPNLAHTSDTFEHLVRMLDEVKYRVVFVVDAEDNLVGIVTETDIVKALIPKYLTFDEFLISAINENYLENKCIESRNLAITQIMTKTLLSVHEDDTLMKAAALMAVNKIHTLPVVKDGKIVGIVHLMNLIRHIMKILTKD</sequence>
<accession>A0A1V4AXL5</accession>
<keyword evidence="1 2" id="KW-0129">CBS domain</keyword>
<dbReference type="SMART" id="SM00116">
    <property type="entry name" value="CBS"/>
    <property type="match status" value="2"/>
</dbReference>
<dbReference type="InterPro" id="IPR000644">
    <property type="entry name" value="CBS_dom"/>
</dbReference>
<feature type="domain" description="CBS" evidence="3">
    <location>
        <begin position="36"/>
        <end position="95"/>
    </location>
</feature>
<reference evidence="4 5" key="1">
    <citation type="journal article" date="2017" name="Water Res.">
        <title>Discovery and metagenomic analysis of an anammox bacterial enrichment related to Candidatus "Brocadia caroliniensis" in a full-scale glycerol-fed nitritation-denitritation separate centrate treatment process.</title>
        <authorList>
            <person name="Park H."/>
            <person name="Brotto A.C."/>
            <person name="van Loosdrecht M.C."/>
            <person name="Chandran K."/>
        </authorList>
    </citation>
    <scope>NUCLEOTIDE SEQUENCE [LARGE SCALE GENOMIC DNA]</scope>
    <source>
        <strain evidence="4">26THWARD</strain>
    </source>
</reference>
<dbReference type="AlphaFoldDB" id="A0A1V4AXL5"/>
<dbReference type="PANTHER" id="PTHR43080:SF2">
    <property type="entry name" value="CBS DOMAIN-CONTAINING PROTEIN"/>
    <property type="match status" value="1"/>
</dbReference>
<feature type="domain" description="CBS" evidence="3">
    <location>
        <begin position="122"/>
        <end position="178"/>
    </location>
</feature>
<dbReference type="Gene3D" id="3.10.580.10">
    <property type="entry name" value="CBS-domain"/>
    <property type="match status" value="1"/>
</dbReference>
<organism evidence="4 5">
    <name type="scientific">Candidatus Brocadia carolinensis</name>
    <dbReference type="NCBI Taxonomy" id="1004156"/>
    <lineage>
        <taxon>Bacteria</taxon>
        <taxon>Pseudomonadati</taxon>
        <taxon>Planctomycetota</taxon>
        <taxon>Candidatus Brocadiia</taxon>
        <taxon>Candidatus Brocadiales</taxon>
        <taxon>Candidatus Brocadiaceae</taxon>
        <taxon>Candidatus Brocadia</taxon>
    </lineage>
</organism>
<gene>
    <name evidence="4" type="ORF">AYP45_00985</name>
</gene>
<comment type="caution">
    <text evidence="4">The sequence shown here is derived from an EMBL/GenBank/DDBJ whole genome shotgun (WGS) entry which is preliminary data.</text>
</comment>
<dbReference type="PANTHER" id="PTHR43080">
    <property type="entry name" value="CBS DOMAIN-CONTAINING PROTEIN CBSX3, MITOCHONDRIAL"/>
    <property type="match status" value="1"/>
</dbReference>
<dbReference type="SUPFAM" id="SSF54631">
    <property type="entry name" value="CBS-domain pair"/>
    <property type="match status" value="1"/>
</dbReference>
<dbReference type="Pfam" id="PF00571">
    <property type="entry name" value="CBS"/>
    <property type="match status" value="2"/>
</dbReference>
<name>A0A1V4AXL5_9BACT</name>
<evidence type="ECO:0000256" key="1">
    <source>
        <dbReference type="ARBA" id="ARBA00023122"/>
    </source>
</evidence>